<proteinExistence type="predicted"/>
<sequence>MYPTTNVRERRPILRRRPANTKRQTMVSQEAVIYDESGQYTKDVRAIDGHQKNLTGSRCLKRFCRRGHFKLRKFGKGQSSPK</sequence>
<protein>
    <submittedName>
        <fullName evidence="1">Uncharacterized protein</fullName>
    </submittedName>
</protein>
<accession>A0ABR1AZ07</accession>
<dbReference type="EMBL" id="JAWJWF010000006">
    <property type="protein sequence ID" value="KAK6631600.1"/>
    <property type="molecule type" value="Genomic_DNA"/>
</dbReference>
<evidence type="ECO:0000313" key="2">
    <source>
        <dbReference type="Proteomes" id="UP001359485"/>
    </source>
</evidence>
<gene>
    <name evidence="1" type="ORF">RUM44_006129</name>
</gene>
<name>A0ABR1AZ07_POLSC</name>
<comment type="caution">
    <text evidence="1">The sequence shown here is derived from an EMBL/GenBank/DDBJ whole genome shotgun (WGS) entry which is preliminary data.</text>
</comment>
<reference evidence="1 2" key="1">
    <citation type="submission" date="2023-09" db="EMBL/GenBank/DDBJ databases">
        <title>Genomes of two closely related lineages of the louse Polyplax serrata with different host specificities.</title>
        <authorList>
            <person name="Martinu J."/>
            <person name="Tarabai H."/>
            <person name="Stefka J."/>
            <person name="Hypsa V."/>
        </authorList>
    </citation>
    <scope>NUCLEOTIDE SEQUENCE [LARGE SCALE GENOMIC DNA]</scope>
    <source>
        <strain evidence="1">98ZLc_SE</strain>
    </source>
</reference>
<keyword evidence="2" id="KW-1185">Reference proteome</keyword>
<evidence type="ECO:0000313" key="1">
    <source>
        <dbReference type="EMBL" id="KAK6631600.1"/>
    </source>
</evidence>
<organism evidence="1 2">
    <name type="scientific">Polyplax serrata</name>
    <name type="common">Common mouse louse</name>
    <dbReference type="NCBI Taxonomy" id="468196"/>
    <lineage>
        <taxon>Eukaryota</taxon>
        <taxon>Metazoa</taxon>
        <taxon>Ecdysozoa</taxon>
        <taxon>Arthropoda</taxon>
        <taxon>Hexapoda</taxon>
        <taxon>Insecta</taxon>
        <taxon>Pterygota</taxon>
        <taxon>Neoptera</taxon>
        <taxon>Paraneoptera</taxon>
        <taxon>Psocodea</taxon>
        <taxon>Troctomorpha</taxon>
        <taxon>Phthiraptera</taxon>
        <taxon>Anoplura</taxon>
        <taxon>Polyplacidae</taxon>
        <taxon>Polyplax</taxon>
    </lineage>
</organism>
<dbReference type="Proteomes" id="UP001359485">
    <property type="component" value="Unassembled WGS sequence"/>
</dbReference>